<keyword evidence="4" id="KW-1185">Reference proteome</keyword>
<dbReference type="InterPro" id="IPR013099">
    <property type="entry name" value="K_chnl_dom"/>
</dbReference>
<keyword evidence="1" id="KW-0812">Transmembrane</keyword>
<protein>
    <submittedName>
        <fullName evidence="3">Ion channel</fullName>
    </submittedName>
</protein>
<dbReference type="Gene3D" id="1.10.287.70">
    <property type="match status" value="1"/>
</dbReference>
<proteinExistence type="predicted"/>
<evidence type="ECO:0000256" key="1">
    <source>
        <dbReference type="SAM" id="Phobius"/>
    </source>
</evidence>
<keyword evidence="1" id="KW-0472">Membrane</keyword>
<feature type="transmembrane region" description="Helical" evidence="1">
    <location>
        <begin position="12"/>
        <end position="30"/>
    </location>
</feature>
<feature type="transmembrane region" description="Helical" evidence="1">
    <location>
        <begin position="159"/>
        <end position="178"/>
    </location>
</feature>
<feature type="transmembrane region" description="Helical" evidence="1">
    <location>
        <begin position="36"/>
        <end position="54"/>
    </location>
</feature>
<dbReference type="Pfam" id="PF07885">
    <property type="entry name" value="Ion_trans_2"/>
    <property type="match status" value="1"/>
</dbReference>
<evidence type="ECO:0000313" key="4">
    <source>
        <dbReference type="Proteomes" id="UP001589774"/>
    </source>
</evidence>
<dbReference type="SUPFAM" id="SSF81324">
    <property type="entry name" value="Voltage-gated potassium channels"/>
    <property type="match status" value="1"/>
</dbReference>
<organism evidence="3 4">
    <name type="scientific">Olivibacter oleidegradans</name>
    <dbReference type="NCBI Taxonomy" id="760123"/>
    <lineage>
        <taxon>Bacteria</taxon>
        <taxon>Pseudomonadati</taxon>
        <taxon>Bacteroidota</taxon>
        <taxon>Sphingobacteriia</taxon>
        <taxon>Sphingobacteriales</taxon>
        <taxon>Sphingobacteriaceae</taxon>
        <taxon>Olivibacter</taxon>
    </lineage>
</organism>
<comment type="caution">
    <text evidence="3">The sequence shown here is derived from an EMBL/GenBank/DDBJ whole genome shotgun (WGS) entry which is preliminary data.</text>
</comment>
<feature type="domain" description="Potassium channel" evidence="2">
    <location>
        <begin position="134"/>
        <end position="214"/>
    </location>
</feature>
<evidence type="ECO:0000259" key="2">
    <source>
        <dbReference type="Pfam" id="PF07885"/>
    </source>
</evidence>
<feature type="transmembrane region" description="Helical" evidence="1">
    <location>
        <begin position="123"/>
        <end position="144"/>
    </location>
</feature>
<keyword evidence="1" id="KW-1133">Transmembrane helix</keyword>
<evidence type="ECO:0000313" key="3">
    <source>
        <dbReference type="EMBL" id="MFC0320665.1"/>
    </source>
</evidence>
<dbReference type="RefSeq" id="WP_149106089.1">
    <property type="nucleotide sequence ID" value="NZ_JBHLWO010000002.1"/>
</dbReference>
<dbReference type="EMBL" id="JBHLWO010000002">
    <property type="protein sequence ID" value="MFC0320665.1"/>
    <property type="molecule type" value="Genomic_DNA"/>
</dbReference>
<reference evidence="3 4" key="1">
    <citation type="submission" date="2024-09" db="EMBL/GenBank/DDBJ databases">
        <authorList>
            <person name="Sun Q."/>
            <person name="Mori K."/>
        </authorList>
    </citation>
    <scope>NUCLEOTIDE SEQUENCE [LARGE SCALE GENOMIC DNA]</scope>
    <source>
        <strain evidence="3 4">CCM 7765</strain>
    </source>
</reference>
<feature type="transmembrane region" description="Helical" evidence="1">
    <location>
        <begin position="61"/>
        <end position="81"/>
    </location>
</feature>
<accession>A0ABV6HRF7</accession>
<gene>
    <name evidence="3" type="ORF">ACFFI0_20235</name>
</gene>
<feature type="transmembrane region" description="Helical" evidence="1">
    <location>
        <begin position="87"/>
        <end position="111"/>
    </location>
</feature>
<sequence length="223" mass="25704">MKQLFIKRKYELLLFALMQHLYMGALVSDIRFYIEVLWPINMLILSLASIVVFMKRGRAKTMFRNVMAIVVITFPILLPLFQKCPIYMFMLNLCYVIFFVFIFLEVFRFLVKPSYINTDIISAAACGVFLIIEIFVFVFQLFAYHNHTAFKGLDYTSPAYIFTDLVYYCSITFTTIGYGDITPNIHNTKLIASLIGVIGQFYSVVLLGILISKFTGSINSTKK</sequence>
<feature type="transmembrane region" description="Helical" evidence="1">
    <location>
        <begin position="190"/>
        <end position="211"/>
    </location>
</feature>
<name>A0ABV6HRF7_9SPHI</name>
<dbReference type="Proteomes" id="UP001589774">
    <property type="component" value="Unassembled WGS sequence"/>
</dbReference>